<dbReference type="PANTHER" id="PTHR23179:SF28">
    <property type="entry name" value="RHO GTPASE-ACTIVATING PROTEIN 20"/>
    <property type="match status" value="1"/>
</dbReference>
<evidence type="ECO:0000256" key="4">
    <source>
        <dbReference type="ARBA" id="ARBA00070254"/>
    </source>
</evidence>
<evidence type="ECO:0000256" key="6">
    <source>
        <dbReference type="SAM" id="MobiDB-lite"/>
    </source>
</evidence>
<dbReference type="GO" id="GO:0035023">
    <property type="term" value="P:regulation of Rho protein signal transduction"/>
    <property type="evidence" value="ECO:0007669"/>
    <property type="project" value="InterPro"/>
</dbReference>
<comment type="function">
    <text evidence="3">GTPase activator for the Rho-type GTPases by converting them to an inactive GDP-bound state.</text>
</comment>
<dbReference type="InterPro" id="IPR008936">
    <property type="entry name" value="Rho_GTPase_activation_prot"/>
</dbReference>
<feature type="region of interest" description="Disordered" evidence="6">
    <location>
        <begin position="948"/>
        <end position="976"/>
    </location>
</feature>
<dbReference type="InterPro" id="IPR047887">
    <property type="entry name" value="ARHGAP20_PH"/>
</dbReference>
<evidence type="ECO:0000313" key="10">
    <source>
        <dbReference type="Proteomes" id="UP001187315"/>
    </source>
</evidence>
<dbReference type="Gene3D" id="2.30.29.30">
    <property type="entry name" value="Pleckstrin-homology domain (PH domain)/Phosphotyrosine-binding domain (PTB)"/>
    <property type="match status" value="1"/>
</dbReference>
<name>A0AA88IQR3_TACVA</name>
<proteinExistence type="predicted"/>
<protein>
    <recommendedName>
        <fullName evidence="4">Rho GTPase-activating protein 20</fullName>
    </recommendedName>
    <alternativeName>
        <fullName evidence="5">Rho-type GTPase-activating protein 20</fullName>
    </alternativeName>
</protein>
<dbReference type="CDD" id="cd17115">
    <property type="entry name" value="RA_RHG20"/>
    <property type="match status" value="1"/>
</dbReference>
<dbReference type="Proteomes" id="UP001187315">
    <property type="component" value="Unassembled WGS sequence"/>
</dbReference>
<dbReference type="FunFam" id="2.30.29.30:FF:000217">
    <property type="entry name" value="Rho GTPase activating protein 20"/>
    <property type="match status" value="1"/>
</dbReference>
<evidence type="ECO:0000256" key="3">
    <source>
        <dbReference type="ARBA" id="ARBA00055252"/>
    </source>
</evidence>
<evidence type="ECO:0000256" key="2">
    <source>
        <dbReference type="ARBA" id="ARBA00022553"/>
    </source>
</evidence>
<keyword evidence="1" id="KW-0343">GTPase activation</keyword>
<dbReference type="SUPFAM" id="SSF54236">
    <property type="entry name" value="Ubiquitin-like"/>
    <property type="match status" value="1"/>
</dbReference>
<dbReference type="InterPro" id="IPR000159">
    <property type="entry name" value="RA_dom"/>
</dbReference>
<feature type="domain" description="Ras-associating" evidence="7">
    <location>
        <begin position="196"/>
        <end position="315"/>
    </location>
</feature>
<dbReference type="InterPro" id="IPR011993">
    <property type="entry name" value="PH-like_dom_sf"/>
</dbReference>
<evidence type="ECO:0000313" key="9">
    <source>
        <dbReference type="EMBL" id="KAK2817924.1"/>
    </source>
</evidence>
<feature type="region of interest" description="Disordered" evidence="6">
    <location>
        <begin position="1039"/>
        <end position="1073"/>
    </location>
</feature>
<feature type="region of interest" description="Disordered" evidence="6">
    <location>
        <begin position="582"/>
        <end position="617"/>
    </location>
</feature>
<dbReference type="PANTHER" id="PTHR23179">
    <property type="entry name" value="T-CELL ACTIVATION RHO GTPASE ACTIVATING PROTEIN-RELATED"/>
    <property type="match status" value="1"/>
</dbReference>
<evidence type="ECO:0000259" key="8">
    <source>
        <dbReference type="PROSITE" id="PS50238"/>
    </source>
</evidence>
<dbReference type="EMBL" id="JAVHJS010000024">
    <property type="protein sequence ID" value="KAK2817924.1"/>
    <property type="molecule type" value="Genomic_DNA"/>
</dbReference>
<dbReference type="AlphaFoldDB" id="A0AA88IQR3"/>
<feature type="compositionally biased region" description="Polar residues" evidence="6">
    <location>
        <begin position="742"/>
        <end position="753"/>
    </location>
</feature>
<organism evidence="9 10">
    <name type="scientific">Tachysurus vachellii</name>
    <name type="common">Darkbarbel catfish</name>
    <name type="synonym">Pelteobagrus vachellii</name>
    <dbReference type="NCBI Taxonomy" id="175792"/>
    <lineage>
        <taxon>Eukaryota</taxon>
        <taxon>Metazoa</taxon>
        <taxon>Chordata</taxon>
        <taxon>Craniata</taxon>
        <taxon>Vertebrata</taxon>
        <taxon>Euteleostomi</taxon>
        <taxon>Actinopterygii</taxon>
        <taxon>Neopterygii</taxon>
        <taxon>Teleostei</taxon>
        <taxon>Ostariophysi</taxon>
        <taxon>Siluriformes</taxon>
        <taxon>Bagridae</taxon>
        <taxon>Tachysurus</taxon>
    </lineage>
</organism>
<dbReference type="Pfam" id="PF00788">
    <property type="entry name" value="RA"/>
    <property type="match status" value="1"/>
</dbReference>
<keyword evidence="2" id="KW-0597">Phosphoprotein</keyword>
<feature type="region of interest" description="Disordered" evidence="6">
    <location>
        <begin position="738"/>
        <end position="762"/>
    </location>
</feature>
<dbReference type="PROSITE" id="PS50238">
    <property type="entry name" value="RHOGAP"/>
    <property type="match status" value="1"/>
</dbReference>
<dbReference type="Pfam" id="PF22286">
    <property type="entry name" value="RHG20_PH"/>
    <property type="match status" value="1"/>
</dbReference>
<keyword evidence="10" id="KW-1185">Reference proteome</keyword>
<dbReference type="InterPro" id="IPR029071">
    <property type="entry name" value="Ubiquitin-like_domsf"/>
</dbReference>
<dbReference type="Pfam" id="PF00620">
    <property type="entry name" value="RhoGAP"/>
    <property type="match status" value="1"/>
</dbReference>
<dbReference type="SUPFAM" id="SSF50729">
    <property type="entry name" value="PH domain-like"/>
    <property type="match status" value="1"/>
</dbReference>
<feature type="compositionally biased region" description="Polar residues" evidence="6">
    <location>
        <begin position="904"/>
        <end position="914"/>
    </location>
</feature>
<dbReference type="Gene3D" id="1.10.555.10">
    <property type="entry name" value="Rho GTPase activation protein"/>
    <property type="match status" value="1"/>
</dbReference>
<evidence type="ECO:0000259" key="7">
    <source>
        <dbReference type="PROSITE" id="PS50200"/>
    </source>
</evidence>
<dbReference type="CDD" id="cd13319">
    <property type="entry name" value="PH_RARhoGAP"/>
    <property type="match status" value="1"/>
</dbReference>
<feature type="compositionally biased region" description="Polar residues" evidence="6">
    <location>
        <begin position="597"/>
        <end position="606"/>
    </location>
</feature>
<feature type="compositionally biased region" description="Basic and acidic residues" evidence="6">
    <location>
        <begin position="888"/>
        <end position="898"/>
    </location>
</feature>
<dbReference type="CDD" id="cd04402">
    <property type="entry name" value="RhoGAP_ARHGAP20"/>
    <property type="match status" value="1"/>
</dbReference>
<feature type="compositionally biased region" description="Basic and acidic residues" evidence="6">
    <location>
        <begin position="1045"/>
        <end position="1066"/>
    </location>
</feature>
<dbReference type="GO" id="GO:0007165">
    <property type="term" value="P:signal transduction"/>
    <property type="evidence" value="ECO:0007669"/>
    <property type="project" value="InterPro"/>
</dbReference>
<gene>
    <name evidence="9" type="ORF">Q7C36_021857</name>
</gene>
<dbReference type="GO" id="GO:0005096">
    <property type="term" value="F:GTPase activator activity"/>
    <property type="evidence" value="ECO:0007669"/>
    <property type="project" value="UniProtKB-KW"/>
</dbReference>
<dbReference type="InterPro" id="IPR047888">
    <property type="entry name" value="ARHGAP20_RA"/>
</dbReference>
<dbReference type="PROSITE" id="PS50200">
    <property type="entry name" value="RA"/>
    <property type="match status" value="1"/>
</dbReference>
<evidence type="ECO:0000256" key="5">
    <source>
        <dbReference type="ARBA" id="ARBA00083374"/>
    </source>
</evidence>
<dbReference type="SUPFAM" id="SSF48350">
    <property type="entry name" value="GTPase activation domain, GAP"/>
    <property type="match status" value="1"/>
</dbReference>
<reference evidence="9" key="1">
    <citation type="submission" date="2023-08" db="EMBL/GenBank/DDBJ databases">
        <title>Pelteobagrus vachellii genome.</title>
        <authorList>
            <person name="Liu H."/>
        </authorList>
    </citation>
    <scope>NUCLEOTIDE SEQUENCE</scope>
    <source>
        <strain evidence="9">PRFRI_2022a</strain>
        <tissue evidence="9">Muscle</tissue>
    </source>
</reference>
<sequence length="1136" mass="127683">MESMSPQQHVNITQSRSSSLTEEINMCAHLDTKRRTKALSCRRQSAPSLVISKALTRSRTISRDNSLSPVSPETCLLVQSYLNPSRMFISHAYVQLKTGLQTQERHIFLFTDIILISKAKSSTNFKLKAQTRVSEMWTANCMEEVCEGSTCLDKSFVMGWPTCNCVATFSSVEQKERWLFLIKSRIKEEKEKDHPKTIPLKVHAKDMGNFLYTTIAVSNSDSANEVIRLALQQFGIVGCVKDFQLWVSSRKDNAPYPLIGHEFPFSIQMSHLREPLDETGENSDEVTPPERQMELLLEQLQTDSQCQFILRPSRVAVGHSFVVDPDQKPFKRRRSLINWAFWRGSSNQLDDPPLSPHLTTTDKLFGLPLSMVCKDNSLPKPIMDMLVFLFQEGPFTRGIFRRSAGAKACRELRDKLDSGIQVVPMSRQSIFVIAAVLKDFLRSIPGSLLLSDLYEKWMATMDFSDKAEDSQIKAIQSLVMCLPSENILLLKHVLAVLYNIQLHAEDNQMNAVNLAICISPSLLWSPAPSTPEMEGEGTKKVCDLAKVMIEKCMAIMEEDVTTLFDGLPLSCSHGSDVSSYQMTDSSYDSLENELNDDSGSLFQPMQRSRGKPDSRSYDSVLTLSDCDLDQTDIDPDITINTHLLLPSVACPVKASPAVSPSTPHLHSPCKESSFPKSIRQLRRSSEPAIWNSSSSLIKHLEGREHRKSSYECVTNKGKSDVDVDLEVDLNTLRLEKKCDPIQRNQNERNAPQQTKEKLKPSPLHLDSSCVNLSSLVASPIYSSVSSLDSASSQYSVDFNKHCPHIVGSFKSSVKSSLRLAGIVSESSPVPITPPMECPPKEKLDWSQLRSSHGLHPNTWLRKENRLSLSKGKDSLDDKDNGDPLLHSENFHTKERKAQEPSVLSARSRSTSPNCSEEPLHETQHCSSVFSFAGEKTLTVKELREIHNQACSQSKQTPAQKYSKKNTPGGNTTSFPQSVFYGQSVRRLALYRKKSYSLIPVEEKSPVPHFLQRRSSEPGENCLGLDREAVKNLEDIHRQAVRKQHTYSDTHTKKPEVSDLEKDDKHSKPGVGLSPAATKAVRNYFFWQGGEDTESNLKKSQEVALAVAHGKREWMRRCSDTQLEDFEKMLFSEESYV</sequence>
<dbReference type="SMART" id="SM00324">
    <property type="entry name" value="RhoGAP"/>
    <property type="match status" value="1"/>
</dbReference>
<feature type="domain" description="Rho-GAP" evidence="8">
    <location>
        <begin position="367"/>
        <end position="556"/>
    </location>
</feature>
<comment type="caution">
    <text evidence="9">The sequence shown here is derived from an EMBL/GenBank/DDBJ whole genome shotgun (WGS) entry which is preliminary data.</text>
</comment>
<feature type="compositionally biased region" description="Basic and acidic residues" evidence="6">
    <location>
        <begin position="870"/>
        <end position="881"/>
    </location>
</feature>
<feature type="region of interest" description="Disordered" evidence="6">
    <location>
        <begin position="870"/>
        <end position="919"/>
    </location>
</feature>
<dbReference type="InterPro" id="IPR047886">
    <property type="entry name" value="ARHGAP20-like_RhoGAP"/>
</dbReference>
<dbReference type="InterPro" id="IPR000198">
    <property type="entry name" value="RhoGAP_dom"/>
</dbReference>
<dbReference type="FunFam" id="1.10.555.10:FF:000025">
    <property type="entry name" value="Rho GTPase-activating protein 20"/>
    <property type="match status" value="1"/>
</dbReference>
<accession>A0AA88IQR3</accession>
<evidence type="ECO:0000256" key="1">
    <source>
        <dbReference type="ARBA" id="ARBA00022468"/>
    </source>
</evidence>